<keyword evidence="1" id="KW-0472">Membrane</keyword>
<feature type="non-terminal residue" evidence="2">
    <location>
        <position position="1"/>
    </location>
</feature>
<keyword evidence="1" id="KW-1133">Transmembrane helix</keyword>
<dbReference type="Proteomes" id="UP000553632">
    <property type="component" value="Unassembled WGS sequence"/>
</dbReference>
<evidence type="ECO:0000256" key="1">
    <source>
        <dbReference type="SAM" id="Phobius"/>
    </source>
</evidence>
<accession>A0A7J6QBS1</accession>
<comment type="caution">
    <text evidence="2">The sequence shown here is derived from an EMBL/GenBank/DDBJ whole genome shotgun (WGS) entry which is preliminary data.</text>
</comment>
<reference evidence="2 3" key="1">
    <citation type="submission" date="2020-04" db="EMBL/GenBank/DDBJ databases">
        <title>Perkinsus olseni comparative genomics.</title>
        <authorList>
            <person name="Bogema D.R."/>
        </authorList>
    </citation>
    <scope>NUCLEOTIDE SEQUENCE [LARGE SCALE GENOMIC DNA]</scope>
    <source>
        <strain evidence="2 3">ATCC PRA-207</strain>
    </source>
</reference>
<protein>
    <submittedName>
        <fullName evidence="2">Uncharacterized protein</fullName>
    </submittedName>
</protein>
<keyword evidence="3" id="KW-1185">Reference proteome</keyword>
<dbReference type="PANTHER" id="PTHR37471">
    <property type="entry name" value="UNNAMED PRODUCT"/>
    <property type="match status" value="1"/>
</dbReference>
<feature type="non-terminal residue" evidence="2">
    <location>
        <position position="132"/>
    </location>
</feature>
<evidence type="ECO:0000313" key="3">
    <source>
        <dbReference type="Proteomes" id="UP000553632"/>
    </source>
</evidence>
<dbReference type="EMBL" id="JABANO010034092">
    <property type="protein sequence ID" value="KAF4705718.1"/>
    <property type="molecule type" value="Genomic_DNA"/>
</dbReference>
<dbReference type="PANTHER" id="PTHR37471:SF1">
    <property type="entry name" value="AB HYDROLASE-1 DOMAIN-CONTAINING PROTEIN"/>
    <property type="match status" value="1"/>
</dbReference>
<gene>
    <name evidence="2" type="ORF">FOZ63_015421</name>
</gene>
<organism evidence="2 3">
    <name type="scientific">Perkinsus olseni</name>
    <name type="common">Perkinsus atlanticus</name>
    <dbReference type="NCBI Taxonomy" id="32597"/>
    <lineage>
        <taxon>Eukaryota</taxon>
        <taxon>Sar</taxon>
        <taxon>Alveolata</taxon>
        <taxon>Perkinsozoa</taxon>
        <taxon>Perkinsea</taxon>
        <taxon>Perkinsida</taxon>
        <taxon>Perkinsidae</taxon>
        <taxon>Perkinsus</taxon>
    </lineage>
</organism>
<evidence type="ECO:0000313" key="2">
    <source>
        <dbReference type="EMBL" id="KAF4705718.1"/>
    </source>
</evidence>
<proteinExistence type="predicted"/>
<dbReference type="AlphaFoldDB" id="A0A7J6QBS1"/>
<name>A0A7J6QBS1_PEROL</name>
<dbReference type="OMA" id="MSEFFAW"/>
<feature type="transmembrane region" description="Helical" evidence="1">
    <location>
        <begin position="35"/>
        <end position="54"/>
    </location>
</feature>
<keyword evidence="1" id="KW-0812">Transmembrane</keyword>
<sequence length="132" mass="15470">VEQSSQGLDSLQLGLVGRSIIINVAMVVASWKRTLLPSVVVLWALAEVLFYIWYRRHVARQSETPAVVPEVPDDRRDYVLEKVTEMLKRHPEGLWRLLKGWFEPGVEQEDLRDENISEFFAWAFYYKHLEVI</sequence>